<feature type="region of interest" description="Disordered" evidence="1">
    <location>
        <begin position="14"/>
        <end position="37"/>
    </location>
</feature>
<dbReference type="EMBL" id="BK015413">
    <property type="protein sequence ID" value="DAE05621.1"/>
    <property type="molecule type" value="Genomic_DNA"/>
</dbReference>
<protein>
    <recommendedName>
        <fullName evidence="3">Terminase small subunit</fullName>
    </recommendedName>
</protein>
<evidence type="ECO:0000256" key="1">
    <source>
        <dbReference type="SAM" id="MobiDB-lite"/>
    </source>
</evidence>
<evidence type="ECO:0008006" key="3">
    <source>
        <dbReference type="Google" id="ProtNLM"/>
    </source>
</evidence>
<proteinExistence type="predicted"/>
<evidence type="ECO:0000313" key="2">
    <source>
        <dbReference type="EMBL" id="DAE05621.1"/>
    </source>
</evidence>
<feature type="compositionally biased region" description="Basic and acidic residues" evidence="1">
    <location>
        <begin position="22"/>
        <end position="31"/>
    </location>
</feature>
<reference evidence="2" key="1">
    <citation type="journal article" date="2021" name="Proc. Natl. Acad. Sci. U.S.A.">
        <title>A Catalog of Tens of Thousands of Viruses from Human Metagenomes Reveals Hidden Associations with Chronic Diseases.</title>
        <authorList>
            <person name="Tisza M.J."/>
            <person name="Buck C.B."/>
        </authorList>
    </citation>
    <scope>NUCLEOTIDE SEQUENCE</scope>
    <source>
        <strain evidence="2">CthL03</strain>
    </source>
</reference>
<sequence>MPTPPKPYIVLANEKKSHRTKKELNQRKQGEEALSTGVAMKERPEVKSNPIAHKEFLRLNKLLKEIQKNDAINELVINRYCMLVAECFDFEEKRESFYRDIQELVNDKDKLIDSEEMSLSAYYKMKYNLQTTIINLDKQVQSKRKMLLDIEKENIMTIASALRSIPKKTETKTNALLKALGGD</sequence>
<accession>A0A8S5PG80</accession>
<name>A0A8S5PG80_9CAUD</name>
<organism evidence="2">
    <name type="scientific">Siphoviridae sp. cthL03</name>
    <dbReference type="NCBI Taxonomy" id="2825615"/>
    <lineage>
        <taxon>Viruses</taxon>
        <taxon>Duplodnaviria</taxon>
        <taxon>Heunggongvirae</taxon>
        <taxon>Uroviricota</taxon>
        <taxon>Caudoviricetes</taxon>
    </lineage>
</organism>